<gene>
    <name evidence="6" type="primary">virB3</name>
    <name evidence="6" type="ordered locus">XALr_3260</name>
</gene>
<name>D6CK34_XANAP</name>
<feature type="transmembrane region" description="Helical" evidence="5">
    <location>
        <begin position="49"/>
        <end position="65"/>
    </location>
</feature>
<dbReference type="Pfam" id="PF05101">
    <property type="entry name" value="VirB3"/>
    <property type="match status" value="1"/>
</dbReference>
<keyword evidence="4 5" id="KW-0472">Membrane</keyword>
<dbReference type="KEGG" id="xal:XALr_3260"/>
<comment type="subcellular location">
    <subcellularLocation>
        <location evidence="1">Membrane</location>
    </subcellularLocation>
</comment>
<sequence length="122" mass="14497">MSKNNGIIVDTLFVGPTRPTMFWGVTWQAFVINIIVTMEAFIWTRDLRWLLLFVPIHGICFLICMRDPRTFELLMQWGPTKGFAFFGNFPYWRAATFSPLELHIPPKRSFFRRRKRKSRKAP</sequence>
<geneLocation type="plasmid" evidence="6 7">
    <name>plasmIII</name>
</geneLocation>
<evidence type="ECO:0000256" key="1">
    <source>
        <dbReference type="ARBA" id="ARBA00004370"/>
    </source>
</evidence>
<dbReference type="OrthoDB" id="6624477at2"/>
<dbReference type="AlphaFoldDB" id="D6CK34"/>
<dbReference type="InterPro" id="IPR007792">
    <property type="entry name" value="T4SS_VirB3/TrbD/AvhB"/>
</dbReference>
<keyword evidence="7" id="KW-1185">Reference proteome</keyword>
<proteinExistence type="predicted"/>
<reference evidence="7" key="1">
    <citation type="journal article" date="2009" name="BMC Genomics">
        <title>The complete genome sequence of Xanthomonas albilineans provides new insights into the reductive genome evolution of the xylem-limited Xanthomonadaceae.</title>
        <authorList>
            <person name="Pieretti I."/>
            <person name="Royer M."/>
            <person name="Barbe V."/>
            <person name="Carrere S."/>
            <person name="Koebnik R."/>
            <person name="Cociancich S."/>
            <person name="Couloux A."/>
            <person name="Darrasse A."/>
            <person name="Gouzy J."/>
            <person name="Jacques M.A."/>
            <person name="Lauber E."/>
            <person name="Manceau C."/>
            <person name="Mangenot S."/>
            <person name="Poussier S."/>
            <person name="Segurens B."/>
            <person name="Szurek B."/>
            <person name="Verdier V."/>
            <person name="Arlat M."/>
            <person name="Rott P."/>
        </authorList>
    </citation>
    <scope>NUCLEOTIDE SEQUENCE [LARGE SCALE GENOMIC DNA]</scope>
    <source>
        <strain evidence="7">GPE PC73 / CFBP 7063</strain>
        <plasmid evidence="7">Plasmid plasmIII</plasmid>
    </source>
</reference>
<accession>D6CK34</accession>
<protein>
    <submittedName>
        <fullName evidence="6">Probable conjugal transfer protein</fullName>
    </submittedName>
</protein>
<keyword evidence="2 5" id="KW-0812">Transmembrane</keyword>
<keyword evidence="6" id="KW-0614">Plasmid</keyword>
<dbReference type="GO" id="GO:0016020">
    <property type="term" value="C:membrane"/>
    <property type="evidence" value="ECO:0007669"/>
    <property type="project" value="UniProtKB-SubCell"/>
</dbReference>
<evidence type="ECO:0000256" key="2">
    <source>
        <dbReference type="ARBA" id="ARBA00022692"/>
    </source>
</evidence>
<feature type="transmembrane region" description="Helical" evidence="5">
    <location>
        <begin position="21"/>
        <end position="43"/>
    </location>
</feature>
<evidence type="ECO:0000256" key="5">
    <source>
        <dbReference type="SAM" id="Phobius"/>
    </source>
</evidence>
<evidence type="ECO:0000313" key="6">
    <source>
        <dbReference type="EMBL" id="CAZ15848.1"/>
    </source>
</evidence>
<dbReference type="Proteomes" id="UP000001890">
    <property type="component" value="Plasmid plasmIII"/>
</dbReference>
<dbReference type="EMBL" id="FP340277">
    <property type="protein sequence ID" value="CAZ15848.1"/>
    <property type="molecule type" value="Genomic_DNA"/>
</dbReference>
<organism evidence="7">
    <name type="scientific">Xanthomonas albilineans (strain GPE PC73 / CFBP 7063)</name>
    <dbReference type="NCBI Taxonomy" id="380358"/>
    <lineage>
        <taxon>Bacteria</taxon>
        <taxon>Pseudomonadati</taxon>
        <taxon>Pseudomonadota</taxon>
        <taxon>Gammaproteobacteria</taxon>
        <taxon>Lysobacterales</taxon>
        <taxon>Lysobacteraceae</taxon>
        <taxon>Xanthomonas</taxon>
    </lineage>
</organism>
<evidence type="ECO:0000256" key="3">
    <source>
        <dbReference type="ARBA" id="ARBA00022989"/>
    </source>
</evidence>
<evidence type="ECO:0000313" key="7">
    <source>
        <dbReference type="Proteomes" id="UP000001890"/>
    </source>
</evidence>
<keyword evidence="3 5" id="KW-1133">Transmembrane helix</keyword>
<evidence type="ECO:0000256" key="4">
    <source>
        <dbReference type="ARBA" id="ARBA00023136"/>
    </source>
</evidence>